<dbReference type="Pfam" id="PF13519">
    <property type="entry name" value="VWA_2"/>
    <property type="match status" value="1"/>
</dbReference>
<protein>
    <submittedName>
        <fullName evidence="2">Uncharacterized protein with von Willebrand factor type A (VWA) domain</fullName>
    </submittedName>
    <submittedName>
        <fullName evidence="3">VWA domain-containing protein</fullName>
    </submittedName>
</protein>
<dbReference type="SMART" id="SM00327">
    <property type="entry name" value="VWA"/>
    <property type="match status" value="1"/>
</dbReference>
<reference evidence="2 4" key="1">
    <citation type="submission" date="2018-06" db="EMBL/GenBank/DDBJ databases">
        <title>Genomic Encyclopedia of Type Strains, Phase III (KMG-III): the genomes of soil and plant-associated and newly described type strains.</title>
        <authorList>
            <person name="Whitman W."/>
        </authorList>
    </citation>
    <scope>NUCLEOTIDE SEQUENCE [LARGE SCALE GENOMIC DNA]</scope>
    <source>
        <strain evidence="2 4">CECT 7022</strain>
    </source>
</reference>
<gene>
    <name evidence="2" type="ORF">DFQ00_106278</name>
    <name evidence="3" type="ORF">HUB98_03725</name>
</gene>
<dbReference type="GO" id="GO:0005829">
    <property type="term" value="C:cytosol"/>
    <property type="evidence" value="ECO:0007669"/>
    <property type="project" value="TreeGrafter"/>
</dbReference>
<dbReference type="Proteomes" id="UP000247790">
    <property type="component" value="Unassembled WGS sequence"/>
</dbReference>
<evidence type="ECO:0000313" key="5">
    <source>
        <dbReference type="Proteomes" id="UP000509327"/>
    </source>
</evidence>
<dbReference type="InterPro" id="IPR002035">
    <property type="entry name" value="VWF_A"/>
</dbReference>
<evidence type="ECO:0000259" key="1">
    <source>
        <dbReference type="SMART" id="SM00327"/>
    </source>
</evidence>
<dbReference type="EMBL" id="CP054614">
    <property type="protein sequence ID" value="QKS55510.1"/>
    <property type="molecule type" value="Genomic_DNA"/>
</dbReference>
<dbReference type="PANTHER" id="PTHR36846:SF1">
    <property type="entry name" value="PROTEIN VIAA"/>
    <property type="match status" value="1"/>
</dbReference>
<dbReference type="InterPro" id="IPR036465">
    <property type="entry name" value="vWFA_dom_sf"/>
</dbReference>
<name>A0A2V4WNK1_PAEBA</name>
<accession>A0A2V4WNK1</accession>
<keyword evidence="5" id="KW-1185">Reference proteome</keyword>
<dbReference type="Gene3D" id="3.40.50.410">
    <property type="entry name" value="von Willebrand factor, type A domain"/>
    <property type="match status" value="1"/>
</dbReference>
<organism evidence="2 4">
    <name type="scientific">Paenibacillus barcinonensis</name>
    <dbReference type="NCBI Taxonomy" id="198119"/>
    <lineage>
        <taxon>Bacteria</taxon>
        <taxon>Bacillati</taxon>
        <taxon>Bacillota</taxon>
        <taxon>Bacilli</taxon>
        <taxon>Bacillales</taxon>
        <taxon>Paenibacillaceae</taxon>
        <taxon>Paenibacillus</taxon>
    </lineage>
</organism>
<sequence>MNEPMKSVLNTDAYDRRRFGQLMEMSDKLKKIGKEGKNIFPLIQPLMSDLWAGLFKMKPELLDDVPEELGMNRQLMERIMTDQGYLDFREFTRLDDLAAAIGTTKYSETVLRWVKEQAKQDQDLGEALQKLIQGDQKASQQATNALSAALNQNGSQLSQMLAQAADEVVETKENVKSILGGLQAGSGDSELKKVPLKEQLFLAEKLSHNKNLKEIAKWAGRMKVIANRKQRSKHKDALDRNGIRQGSDIEQLLPMELGSYASPISKMDFLRRYAEGQTLQYDTKGKEHLGKGPIILCLDQSGSMKGQDTISKGFALALMSIARKQRRDFAWIPFSSHASDAIIYERGKIEVQDMIQLATVFLDGGTNFVQPLNKASEVIKQSRFNQADIIFVTDGEAHVNQDFLKAWSSLKEQKGFSVLSLLLGKESIHGVDGFSDRIVRASSFEDQSIQQAFDI</sequence>
<evidence type="ECO:0000313" key="2">
    <source>
        <dbReference type="EMBL" id="PYE49292.1"/>
    </source>
</evidence>
<dbReference type="OrthoDB" id="92417at2"/>
<reference evidence="3 5" key="2">
    <citation type="submission" date="2020-06" db="EMBL/GenBank/DDBJ databases">
        <title>Complete genome of Paenibacillus barcinonensis KACC11450.</title>
        <authorList>
            <person name="Kim M."/>
            <person name="Park Y.-J."/>
            <person name="Shin J.-H."/>
        </authorList>
    </citation>
    <scope>NUCLEOTIDE SEQUENCE [LARGE SCALE GENOMIC DNA]</scope>
    <source>
        <strain evidence="3 5">KACC11450</strain>
    </source>
</reference>
<dbReference type="SUPFAM" id="SSF53300">
    <property type="entry name" value="vWA-like"/>
    <property type="match status" value="1"/>
</dbReference>
<dbReference type="AlphaFoldDB" id="A0A2V4WNK1"/>
<feature type="domain" description="VWFA" evidence="1">
    <location>
        <begin position="291"/>
        <end position="455"/>
    </location>
</feature>
<dbReference type="RefSeq" id="WP_110896798.1">
    <property type="nucleotide sequence ID" value="NZ_CP054614.1"/>
</dbReference>
<evidence type="ECO:0000313" key="3">
    <source>
        <dbReference type="EMBL" id="QKS55510.1"/>
    </source>
</evidence>
<dbReference type="PANTHER" id="PTHR36846">
    <property type="entry name" value="PROTEIN VIAA"/>
    <property type="match status" value="1"/>
</dbReference>
<evidence type="ECO:0000313" key="4">
    <source>
        <dbReference type="Proteomes" id="UP000247790"/>
    </source>
</evidence>
<dbReference type="Proteomes" id="UP000509327">
    <property type="component" value="Chromosome"/>
</dbReference>
<dbReference type="EMBL" id="QJSW01000006">
    <property type="protein sequence ID" value="PYE49292.1"/>
    <property type="molecule type" value="Genomic_DNA"/>
</dbReference>
<proteinExistence type="predicted"/>